<feature type="coiled-coil region" evidence="1">
    <location>
        <begin position="227"/>
        <end position="254"/>
    </location>
</feature>
<gene>
    <name evidence="3" type="ORF">M0811_09995</name>
</gene>
<organism evidence="3 4">
    <name type="scientific">Anaeramoeba ignava</name>
    <name type="common">Anaerobic marine amoeba</name>
    <dbReference type="NCBI Taxonomy" id="1746090"/>
    <lineage>
        <taxon>Eukaryota</taxon>
        <taxon>Metamonada</taxon>
        <taxon>Anaeramoebidae</taxon>
        <taxon>Anaeramoeba</taxon>
    </lineage>
</organism>
<evidence type="ECO:0000313" key="4">
    <source>
        <dbReference type="Proteomes" id="UP001149090"/>
    </source>
</evidence>
<dbReference type="Proteomes" id="UP001149090">
    <property type="component" value="Unassembled WGS sequence"/>
</dbReference>
<dbReference type="AlphaFoldDB" id="A0A9Q0LH98"/>
<proteinExistence type="predicted"/>
<accession>A0A9Q0LH98</accession>
<keyword evidence="2" id="KW-0472">Membrane</keyword>
<keyword evidence="2" id="KW-1133">Transmembrane helix</keyword>
<keyword evidence="1" id="KW-0175">Coiled coil</keyword>
<dbReference type="EMBL" id="JAPDFW010000085">
    <property type="protein sequence ID" value="KAJ5071835.1"/>
    <property type="molecule type" value="Genomic_DNA"/>
</dbReference>
<evidence type="ECO:0008006" key="5">
    <source>
        <dbReference type="Google" id="ProtNLM"/>
    </source>
</evidence>
<sequence length="335" mass="39444">MSKDSGHLIVILIFCWLAFGFIGGFIWLGVDQVYLSKYQKTECKIVDKYLDYEVFQKSSKNCTGVTTLNYISNFQVTYSANENDYEELSCWFGKECKISEGKSCSVKACTGLRKNGVCRKYVNLDKNDIYTKFDIGKSYDCWYWKEDPKYSTLKLPRPSYLWSLFLWIPSSIFWMVVCCTYCRRLDCDSCCSCCNSNRHRRIYPYHFQGTYDDSDIVITRPILQVSEKTQEELAKEEIQQAENFEKENNQFKFENQNQFKFENQNQNEKKIQIDYIYQPEIETKPIINSIPQIGINDSDYNYNPNIDVGPINYEIGNQIESSDFDPNQNQENKEF</sequence>
<feature type="transmembrane region" description="Helical" evidence="2">
    <location>
        <begin position="6"/>
        <end position="30"/>
    </location>
</feature>
<keyword evidence="4" id="KW-1185">Reference proteome</keyword>
<comment type="caution">
    <text evidence="3">The sequence shown here is derived from an EMBL/GenBank/DDBJ whole genome shotgun (WGS) entry which is preliminary data.</text>
</comment>
<evidence type="ECO:0000256" key="1">
    <source>
        <dbReference type="SAM" id="Coils"/>
    </source>
</evidence>
<name>A0A9Q0LH98_ANAIG</name>
<evidence type="ECO:0000256" key="2">
    <source>
        <dbReference type="SAM" id="Phobius"/>
    </source>
</evidence>
<feature type="transmembrane region" description="Helical" evidence="2">
    <location>
        <begin position="159"/>
        <end position="177"/>
    </location>
</feature>
<reference evidence="3" key="1">
    <citation type="submission" date="2022-10" db="EMBL/GenBank/DDBJ databases">
        <title>Novel sulphate-reducing endosymbionts in the free-living metamonad Anaeramoeba.</title>
        <authorList>
            <person name="Jerlstrom-Hultqvist J."/>
            <person name="Cepicka I."/>
            <person name="Gallot-Lavallee L."/>
            <person name="Salas-Leiva D."/>
            <person name="Curtis B.A."/>
            <person name="Zahonova K."/>
            <person name="Pipaliya S."/>
            <person name="Dacks J."/>
            <person name="Roger A.J."/>
        </authorList>
    </citation>
    <scope>NUCLEOTIDE SEQUENCE</scope>
    <source>
        <strain evidence="3">BMAN</strain>
    </source>
</reference>
<keyword evidence="2" id="KW-0812">Transmembrane</keyword>
<protein>
    <recommendedName>
        <fullName evidence="5">Transmembrane protein</fullName>
    </recommendedName>
</protein>
<evidence type="ECO:0000313" key="3">
    <source>
        <dbReference type="EMBL" id="KAJ5071835.1"/>
    </source>
</evidence>